<evidence type="ECO:0000256" key="1">
    <source>
        <dbReference type="SAM" id="MobiDB-lite"/>
    </source>
</evidence>
<organism evidence="3 4">
    <name type="scientific">Streptomyces albus (strain ATCC 21838 / DSM 41398 / FERM P-419 / JCM 4703 / NBRC 107858)</name>
    <dbReference type="NCBI Taxonomy" id="1081613"/>
    <lineage>
        <taxon>Bacteria</taxon>
        <taxon>Bacillati</taxon>
        <taxon>Actinomycetota</taxon>
        <taxon>Actinomycetes</taxon>
        <taxon>Kitasatosporales</taxon>
        <taxon>Streptomycetaceae</taxon>
        <taxon>Streptomyces</taxon>
    </lineage>
</organism>
<dbReference type="EMBL" id="CP010519">
    <property type="protein sequence ID" value="AJE84704.1"/>
    <property type="molecule type" value="Genomic_DNA"/>
</dbReference>
<reference evidence="3 4" key="1">
    <citation type="submission" date="2015-01" db="EMBL/GenBank/DDBJ databases">
        <title>Enhanced salinomycin production by adjusting the supply of polyketide extender units in Streptomyce albus DSM 41398.</title>
        <authorList>
            <person name="Lu C."/>
        </authorList>
    </citation>
    <scope>NUCLEOTIDE SEQUENCE [LARGE SCALE GENOMIC DNA]</scope>
    <source>
        <strain evidence="4">ATCC 21838 / DSM 41398 / FERM P-419 / JCM 4703 / NBRC 107858</strain>
    </source>
</reference>
<gene>
    <name evidence="3" type="ORF">SLNWT_4328</name>
</gene>
<evidence type="ECO:0000256" key="2">
    <source>
        <dbReference type="SAM" id="SignalP"/>
    </source>
</evidence>
<proteinExistence type="predicted"/>
<evidence type="ECO:0000313" key="3">
    <source>
        <dbReference type="EMBL" id="AJE84704.1"/>
    </source>
</evidence>
<dbReference type="Proteomes" id="UP000031523">
    <property type="component" value="Chromosome"/>
</dbReference>
<dbReference type="AlphaFoldDB" id="A0A0B5ESM5"/>
<keyword evidence="2" id="KW-0732">Signal</keyword>
<name>A0A0B5ESM5_STRA4</name>
<evidence type="ECO:0008006" key="5">
    <source>
        <dbReference type="Google" id="ProtNLM"/>
    </source>
</evidence>
<feature type="signal peptide" evidence="2">
    <location>
        <begin position="1"/>
        <end position="22"/>
    </location>
</feature>
<accession>A0A0B5ESM5</accession>
<evidence type="ECO:0000313" key="4">
    <source>
        <dbReference type="Proteomes" id="UP000031523"/>
    </source>
</evidence>
<dbReference type="KEGG" id="sals:SLNWT_4328"/>
<feature type="compositionally biased region" description="Gly residues" evidence="1">
    <location>
        <begin position="27"/>
        <end position="40"/>
    </location>
</feature>
<keyword evidence="4" id="KW-1185">Reference proteome</keyword>
<feature type="chain" id="PRO_5038814372" description="Secreted protein" evidence="2">
    <location>
        <begin position="23"/>
        <end position="177"/>
    </location>
</feature>
<feature type="region of interest" description="Disordered" evidence="1">
    <location>
        <begin position="27"/>
        <end position="84"/>
    </location>
</feature>
<sequence length="177" mass="17895">MRAQLRLTAVLAVVVLSLTGFSARGGHGGHGGHGSGGGGCSSSHQNHGGGSSYRDHDDDDDDYGGGSGGYEDPYPRESGSPSGTAVATVVRCAGDKGAPGGNGRAEVVVRHTRGFAVTYRVRLTFRDASGAVLTRGEGSVHVPAGGEQSVEIAPEDGGELTRIRSCQVAYVGARDGS</sequence>
<protein>
    <recommendedName>
        <fullName evidence="5">Secreted protein</fullName>
    </recommendedName>
</protein>